<dbReference type="InterPro" id="IPR050111">
    <property type="entry name" value="C-type_lectin/snaclec_domain"/>
</dbReference>
<reference evidence="2 3" key="1">
    <citation type="submission" date="2018-04" db="EMBL/GenBank/DDBJ databases">
        <title>The genome of golden apple snail Pomacea canaliculata provides insight into stress tolerance and invasive adaptation.</title>
        <authorList>
            <person name="Liu C."/>
            <person name="Liu B."/>
            <person name="Ren Y."/>
            <person name="Zhang Y."/>
            <person name="Wang H."/>
            <person name="Li S."/>
            <person name="Jiang F."/>
            <person name="Yin L."/>
            <person name="Zhang G."/>
            <person name="Qian W."/>
            <person name="Fan W."/>
        </authorList>
    </citation>
    <scope>NUCLEOTIDE SEQUENCE [LARGE SCALE GENOMIC DNA]</scope>
    <source>
        <strain evidence="2">SZHN2017</strain>
        <tissue evidence="2">Muscle</tissue>
    </source>
</reference>
<proteinExistence type="predicted"/>
<feature type="domain" description="C-type lectin" evidence="1">
    <location>
        <begin position="28"/>
        <end position="135"/>
    </location>
</feature>
<dbReference type="InterPro" id="IPR016187">
    <property type="entry name" value="CTDL_fold"/>
</dbReference>
<dbReference type="SMART" id="SM00034">
    <property type="entry name" value="CLECT"/>
    <property type="match status" value="1"/>
</dbReference>
<dbReference type="PROSITE" id="PS50041">
    <property type="entry name" value="C_TYPE_LECTIN_2"/>
    <property type="match status" value="1"/>
</dbReference>
<dbReference type="SUPFAM" id="SSF56436">
    <property type="entry name" value="C-type lectin-like"/>
    <property type="match status" value="1"/>
</dbReference>
<protein>
    <recommendedName>
        <fullName evidence="1">C-type lectin domain-containing protein</fullName>
    </recommendedName>
</protein>
<dbReference type="Gene3D" id="3.10.100.10">
    <property type="entry name" value="Mannose-Binding Protein A, subunit A"/>
    <property type="match status" value="1"/>
</dbReference>
<sequence>MVRVLPPPVCLRQSLPVCSQCPVSWTFNANKCYAYIDLNLPWIEAIDTCKTLGGHLVEISSATENHFVSRLMHSKELVWTWLGFNDLVQEDRWVSATSNQPMVYRSWGRGEPNDNGNEDCVQISNSGVWNDISCDPGTKRTFICQRKDTCKTLGGHLVEINSATENHFVSRLMHSKG</sequence>
<evidence type="ECO:0000313" key="2">
    <source>
        <dbReference type="EMBL" id="PVD22527.1"/>
    </source>
</evidence>
<name>A0A2T7NMW9_POMCA</name>
<evidence type="ECO:0000313" key="3">
    <source>
        <dbReference type="Proteomes" id="UP000245119"/>
    </source>
</evidence>
<dbReference type="AlphaFoldDB" id="A0A2T7NMW9"/>
<evidence type="ECO:0000259" key="1">
    <source>
        <dbReference type="PROSITE" id="PS50041"/>
    </source>
</evidence>
<feature type="non-terminal residue" evidence="2">
    <location>
        <position position="177"/>
    </location>
</feature>
<dbReference type="OrthoDB" id="6153286at2759"/>
<dbReference type="Pfam" id="PF00059">
    <property type="entry name" value="Lectin_C"/>
    <property type="match status" value="1"/>
</dbReference>
<comment type="caution">
    <text evidence="2">The sequence shown here is derived from an EMBL/GenBank/DDBJ whole genome shotgun (WGS) entry which is preliminary data.</text>
</comment>
<accession>A0A2T7NMW9</accession>
<gene>
    <name evidence="2" type="ORF">C0Q70_18341</name>
</gene>
<dbReference type="CDD" id="cd00037">
    <property type="entry name" value="CLECT"/>
    <property type="match status" value="1"/>
</dbReference>
<dbReference type="PANTHER" id="PTHR22803">
    <property type="entry name" value="MANNOSE, PHOSPHOLIPASE, LECTIN RECEPTOR RELATED"/>
    <property type="match status" value="1"/>
</dbReference>
<keyword evidence="3" id="KW-1185">Reference proteome</keyword>
<dbReference type="InterPro" id="IPR016186">
    <property type="entry name" value="C-type_lectin-like/link_sf"/>
</dbReference>
<dbReference type="EMBL" id="PZQS01000011">
    <property type="protein sequence ID" value="PVD22527.1"/>
    <property type="molecule type" value="Genomic_DNA"/>
</dbReference>
<organism evidence="2 3">
    <name type="scientific">Pomacea canaliculata</name>
    <name type="common">Golden apple snail</name>
    <dbReference type="NCBI Taxonomy" id="400727"/>
    <lineage>
        <taxon>Eukaryota</taxon>
        <taxon>Metazoa</taxon>
        <taxon>Spiralia</taxon>
        <taxon>Lophotrochozoa</taxon>
        <taxon>Mollusca</taxon>
        <taxon>Gastropoda</taxon>
        <taxon>Caenogastropoda</taxon>
        <taxon>Architaenioglossa</taxon>
        <taxon>Ampullarioidea</taxon>
        <taxon>Ampullariidae</taxon>
        <taxon>Pomacea</taxon>
    </lineage>
</organism>
<dbReference type="InterPro" id="IPR001304">
    <property type="entry name" value="C-type_lectin-like"/>
</dbReference>
<dbReference type="Proteomes" id="UP000245119">
    <property type="component" value="Linkage Group LG11"/>
</dbReference>